<feature type="transmembrane region" description="Helical" evidence="1">
    <location>
        <begin position="66"/>
        <end position="93"/>
    </location>
</feature>
<keyword evidence="1" id="KW-0472">Membrane</keyword>
<evidence type="ECO:0000259" key="2">
    <source>
        <dbReference type="Pfam" id="PF16020"/>
    </source>
</evidence>
<keyword evidence="1" id="KW-0812">Transmembrane</keyword>
<reference evidence="4" key="1">
    <citation type="submission" date="2016-11" db="UniProtKB">
        <authorList>
            <consortium name="WormBaseParasite"/>
        </authorList>
    </citation>
    <scope>IDENTIFICATION</scope>
</reference>
<feature type="domain" description="Deltamethrin resistance protein prag01" evidence="2">
    <location>
        <begin position="46"/>
        <end position="89"/>
    </location>
</feature>
<dbReference type="WBParaSite" id="L893_g2306.t1">
    <property type="protein sequence ID" value="L893_g2306.t1"/>
    <property type="gene ID" value="L893_g2306"/>
</dbReference>
<evidence type="ECO:0000256" key="1">
    <source>
        <dbReference type="SAM" id="Phobius"/>
    </source>
</evidence>
<accession>A0A1I7Z5A1</accession>
<protein>
    <submittedName>
        <fullName evidence="4">Deltameth_res domain-containing protein</fullName>
    </submittedName>
</protein>
<dbReference type="AlphaFoldDB" id="A0A1I7Z5A1"/>
<dbReference type="Proteomes" id="UP000095287">
    <property type="component" value="Unplaced"/>
</dbReference>
<keyword evidence="1" id="KW-1133">Transmembrane helix</keyword>
<sequence length="103" mass="11355">MKAFAAASRLAQSAIKRRAVNQVSKRADHHGGHITNPGPPVTLDLMPVPKFKYQTVYNELQGKFNMMLAASATFFVGCVAVALYSDIFAVEAIRAPESYRNRK</sequence>
<evidence type="ECO:0000313" key="3">
    <source>
        <dbReference type="Proteomes" id="UP000095287"/>
    </source>
</evidence>
<keyword evidence="3" id="KW-1185">Reference proteome</keyword>
<name>A0A1I7Z5A1_9BILA</name>
<proteinExistence type="predicted"/>
<organism evidence="3 4">
    <name type="scientific">Steinernema glaseri</name>
    <dbReference type="NCBI Taxonomy" id="37863"/>
    <lineage>
        <taxon>Eukaryota</taxon>
        <taxon>Metazoa</taxon>
        <taxon>Ecdysozoa</taxon>
        <taxon>Nematoda</taxon>
        <taxon>Chromadorea</taxon>
        <taxon>Rhabditida</taxon>
        <taxon>Tylenchina</taxon>
        <taxon>Panagrolaimomorpha</taxon>
        <taxon>Strongyloidoidea</taxon>
        <taxon>Steinernematidae</taxon>
        <taxon>Steinernema</taxon>
    </lineage>
</organism>
<dbReference type="Pfam" id="PF16020">
    <property type="entry name" value="Deltameth_res"/>
    <property type="match status" value="1"/>
</dbReference>
<evidence type="ECO:0000313" key="4">
    <source>
        <dbReference type="WBParaSite" id="L893_g2306.t1"/>
    </source>
</evidence>
<dbReference type="InterPro" id="IPR031973">
    <property type="entry name" value="Deltameth_res_prag01"/>
</dbReference>